<evidence type="ECO:0000313" key="3">
    <source>
        <dbReference type="Proteomes" id="UP001370490"/>
    </source>
</evidence>
<accession>A0AAN8YT69</accession>
<dbReference type="AlphaFoldDB" id="A0AAN8YT69"/>
<feature type="compositionally biased region" description="Low complexity" evidence="1">
    <location>
        <begin position="73"/>
        <end position="86"/>
    </location>
</feature>
<feature type="region of interest" description="Disordered" evidence="1">
    <location>
        <begin position="1"/>
        <end position="46"/>
    </location>
</feature>
<feature type="region of interest" description="Disordered" evidence="1">
    <location>
        <begin position="63"/>
        <end position="86"/>
    </location>
</feature>
<feature type="region of interest" description="Disordered" evidence="1">
    <location>
        <begin position="101"/>
        <end position="121"/>
    </location>
</feature>
<feature type="compositionally biased region" description="Low complexity" evidence="1">
    <location>
        <begin position="109"/>
        <end position="120"/>
    </location>
</feature>
<evidence type="ECO:0000256" key="1">
    <source>
        <dbReference type="SAM" id="MobiDB-lite"/>
    </source>
</evidence>
<reference evidence="2 3" key="1">
    <citation type="submission" date="2023-12" db="EMBL/GenBank/DDBJ databases">
        <title>A high-quality genome assembly for Dillenia turbinata (Dilleniales).</title>
        <authorList>
            <person name="Chanderbali A."/>
        </authorList>
    </citation>
    <scope>NUCLEOTIDE SEQUENCE [LARGE SCALE GENOMIC DNA]</scope>
    <source>
        <strain evidence="2">LSX21</strain>
        <tissue evidence="2">Leaf</tissue>
    </source>
</reference>
<proteinExistence type="predicted"/>
<feature type="compositionally biased region" description="Basic residues" evidence="1">
    <location>
        <begin position="63"/>
        <end position="72"/>
    </location>
</feature>
<gene>
    <name evidence="2" type="ORF">RJ641_023823</name>
</gene>
<keyword evidence="3" id="KW-1185">Reference proteome</keyword>
<feature type="compositionally biased region" description="Basic and acidic residues" evidence="1">
    <location>
        <begin position="37"/>
        <end position="46"/>
    </location>
</feature>
<dbReference type="Proteomes" id="UP001370490">
    <property type="component" value="Unassembled WGS sequence"/>
</dbReference>
<dbReference type="EMBL" id="JBAMMX010000028">
    <property type="protein sequence ID" value="KAK6911730.1"/>
    <property type="molecule type" value="Genomic_DNA"/>
</dbReference>
<name>A0AAN8YT69_9MAGN</name>
<protein>
    <submittedName>
        <fullName evidence="2">Uncharacterized protein</fullName>
    </submittedName>
</protein>
<evidence type="ECO:0000313" key="2">
    <source>
        <dbReference type="EMBL" id="KAK6911730.1"/>
    </source>
</evidence>
<sequence length="137" mass="14815">MSDCDNEKSEVGVSAIAEENEVKQEEENNNGGFGVDSGKEEKGRQREFGCGSGRVFFGAKRKLRGKNSKCKRSSSPTTSDSRISRISSSLLNKGCICLMKPKTLDDSDGGSPTSDPNSPSFSYEMLKSVLVMVNGFE</sequence>
<comment type="caution">
    <text evidence="2">The sequence shown here is derived from an EMBL/GenBank/DDBJ whole genome shotgun (WGS) entry which is preliminary data.</text>
</comment>
<organism evidence="2 3">
    <name type="scientific">Dillenia turbinata</name>
    <dbReference type="NCBI Taxonomy" id="194707"/>
    <lineage>
        <taxon>Eukaryota</taxon>
        <taxon>Viridiplantae</taxon>
        <taxon>Streptophyta</taxon>
        <taxon>Embryophyta</taxon>
        <taxon>Tracheophyta</taxon>
        <taxon>Spermatophyta</taxon>
        <taxon>Magnoliopsida</taxon>
        <taxon>eudicotyledons</taxon>
        <taxon>Gunneridae</taxon>
        <taxon>Pentapetalae</taxon>
        <taxon>Dilleniales</taxon>
        <taxon>Dilleniaceae</taxon>
        <taxon>Dillenia</taxon>
    </lineage>
</organism>
<feature type="compositionally biased region" description="Basic and acidic residues" evidence="1">
    <location>
        <begin position="1"/>
        <end position="10"/>
    </location>
</feature>